<protein>
    <submittedName>
        <fullName evidence="3">Secreted in xylem 1</fullName>
    </submittedName>
</protein>
<evidence type="ECO:0000256" key="1">
    <source>
        <dbReference type="SAM" id="MobiDB-lite"/>
    </source>
</evidence>
<accession>A0A7G5XAS0</accession>
<keyword evidence="2" id="KW-0732">Signal</keyword>
<evidence type="ECO:0000313" key="3">
    <source>
        <dbReference type="EMBL" id="QNA42573.1"/>
    </source>
</evidence>
<feature type="region of interest" description="Disordered" evidence="1">
    <location>
        <begin position="47"/>
        <end position="83"/>
    </location>
</feature>
<evidence type="ECO:0000256" key="2">
    <source>
        <dbReference type="SAM" id="SignalP"/>
    </source>
</evidence>
<gene>
    <name evidence="3" type="primary">SIX1</name>
</gene>
<organism evidence="3">
    <name type="scientific">Fusarium oxysporum f. sp. pisi</name>
    <dbReference type="NCBI Taxonomy" id="179143"/>
    <lineage>
        <taxon>Eukaryota</taxon>
        <taxon>Fungi</taxon>
        <taxon>Dikarya</taxon>
        <taxon>Ascomycota</taxon>
        <taxon>Pezizomycotina</taxon>
        <taxon>Sordariomycetes</taxon>
        <taxon>Hypocreomycetidae</taxon>
        <taxon>Hypocreales</taxon>
        <taxon>Nectriaceae</taxon>
        <taxon>Fusarium</taxon>
        <taxon>Fusarium oxysporum species complex</taxon>
    </lineage>
</organism>
<evidence type="ECO:0000313" key="4">
    <source>
        <dbReference type="EMBL" id="QNA42575.1"/>
    </source>
</evidence>
<sequence length="280" mass="30899">MAPYSMVLLGTLSIFGFAAYAQDAAVREPQIFFNLTYTEHLAKVAASSGGSVPDNSDLPWDDTMSSFPWNGTDDGNQTEAGSSLSRRGRIFKLGKRDPVGGESRNDAVTNDMLQALHDLCVDTHGTGWRASYGWCSGQVRDIACGRPDTPSARRDIRRPCPNNWECTTFQAINFRSRRATFPVCGPRIKVEERHDIGRHTEYEGTWYPESPKTPGYYNDFAALSGTQNANFDFTGVYSDGQTMHSRGYARSWSCIECPGGKLTITSTAGRTWAIGYTSPN</sequence>
<reference evidence="3" key="1">
    <citation type="submission" date="2020-07" db="EMBL/GenBank/DDBJ databases">
        <title>Identification and expression of Secreted In Xylem (SIX) pathogenicity genes in Fusarium oxysporum f. sp. pisi.</title>
        <authorList>
            <person name="Jenkins S."/>
            <person name="Taylor A."/>
            <person name="Jackson A.C."/>
            <person name="Armitage A.D."/>
            <person name="Bates H.J."/>
            <person name="Mead A."/>
            <person name="Harrison R.J."/>
            <person name="Clarkson J.P."/>
        </authorList>
    </citation>
    <scope>NUCLEOTIDE SEQUENCE</scope>
    <source>
        <strain evidence="3">F81-2</strain>
        <strain evidence="4">R2-2</strain>
    </source>
</reference>
<dbReference type="AlphaFoldDB" id="A0A7G5XAS0"/>
<feature type="signal peptide" evidence="2">
    <location>
        <begin position="1"/>
        <end position="21"/>
    </location>
</feature>
<name>A0A7G5XAS0_FUSOX</name>
<feature type="compositionally biased region" description="Polar residues" evidence="1">
    <location>
        <begin position="63"/>
        <end position="83"/>
    </location>
</feature>
<dbReference type="EMBL" id="MT710717">
    <property type="protein sequence ID" value="QNA42573.1"/>
    <property type="molecule type" value="Genomic_DNA"/>
</dbReference>
<proteinExistence type="predicted"/>
<feature type="chain" id="PRO_5036399405" evidence="2">
    <location>
        <begin position="22"/>
        <end position="280"/>
    </location>
</feature>
<dbReference type="EMBL" id="MT710719">
    <property type="protein sequence ID" value="QNA42575.1"/>
    <property type="molecule type" value="Genomic_DNA"/>
</dbReference>